<gene>
    <name evidence="7" type="primary">gtaB</name>
    <name evidence="7" type="ORF">Cch02nite_11040</name>
</gene>
<evidence type="ECO:0000256" key="5">
    <source>
        <dbReference type="ARBA" id="ARBA00048128"/>
    </source>
</evidence>
<evidence type="ECO:0000256" key="1">
    <source>
        <dbReference type="ARBA" id="ARBA00006890"/>
    </source>
</evidence>
<dbReference type="GO" id="GO:0006011">
    <property type="term" value="P:UDP-alpha-D-glucose metabolic process"/>
    <property type="evidence" value="ECO:0007669"/>
    <property type="project" value="InterPro"/>
</dbReference>
<feature type="domain" description="Nucleotidyl transferase" evidence="6">
    <location>
        <begin position="5"/>
        <end position="275"/>
    </location>
</feature>
<dbReference type="Pfam" id="PF00483">
    <property type="entry name" value="NTP_transferase"/>
    <property type="match status" value="1"/>
</dbReference>
<keyword evidence="3" id="KW-0808">Transferase</keyword>
<evidence type="ECO:0000256" key="4">
    <source>
        <dbReference type="ARBA" id="ARBA00022695"/>
    </source>
</evidence>
<evidence type="ECO:0000256" key="3">
    <source>
        <dbReference type="ARBA" id="ARBA00022679"/>
    </source>
</evidence>
<dbReference type="PANTHER" id="PTHR43197">
    <property type="entry name" value="UTP--GLUCOSE-1-PHOSPHATE URIDYLYLTRANSFERASE"/>
    <property type="match status" value="1"/>
</dbReference>
<dbReference type="InterPro" id="IPR005835">
    <property type="entry name" value="NTP_transferase_dom"/>
</dbReference>
<evidence type="ECO:0000256" key="2">
    <source>
        <dbReference type="ARBA" id="ARBA00012415"/>
    </source>
</evidence>
<keyword evidence="8" id="KW-1185">Reference proteome</keyword>
<dbReference type="Gene3D" id="3.90.550.10">
    <property type="entry name" value="Spore Coat Polysaccharide Biosynthesis Protein SpsA, Chain A"/>
    <property type="match status" value="1"/>
</dbReference>
<name>A0A8J3JYW8_9ACTN</name>
<comment type="caution">
    <text evidence="7">The sequence shown here is derived from an EMBL/GenBank/DDBJ whole genome shotgun (WGS) entry which is preliminary data.</text>
</comment>
<dbReference type="SUPFAM" id="SSF53448">
    <property type="entry name" value="Nucleotide-diphospho-sugar transferases"/>
    <property type="match status" value="1"/>
</dbReference>
<evidence type="ECO:0000259" key="6">
    <source>
        <dbReference type="Pfam" id="PF00483"/>
    </source>
</evidence>
<dbReference type="Proteomes" id="UP000619293">
    <property type="component" value="Unassembled WGS sequence"/>
</dbReference>
<accession>A0A8J3JYW8</accession>
<dbReference type="InterPro" id="IPR005771">
    <property type="entry name" value="GalU_uridylyltTrfase_bac/arc"/>
</dbReference>
<dbReference type="AlphaFoldDB" id="A0A8J3JYW8"/>
<reference evidence="7 8" key="1">
    <citation type="submission" date="2021-01" db="EMBL/GenBank/DDBJ databases">
        <title>Whole genome shotgun sequence of Catellatospora chokoriensis NBRC 107358.</title>
        <authorList>
            <person name="Komaki H."/>
            <person name="Tamura T."/>
        </authorList>
    </citation>
    <scope>NUCLEOTIDE SEQUENCE [LARGE SCALE GENOMIC DNA]</scope>
    <source>
        <strain evidence="7 8">NBRC 107358</strain>
    </source>
</reference>
<dbReference type="EMBL" id="BONG01000005">
    <property type="protein sequence ID" value="GIF87660.1"/>
    <property type="molecule type" value="Genomic_DNA"/>
</dbReference>
<dbReference type="GO" id="GO:0003983">
    <property type="term" value="F:UTP:glucose-1-phosphate uridylyltransferase activity"/>
    <property type="evidence" value="ECO:0007669"/>
    <property type="project" value="UniProtKB-EC"/>
</dbReference>
<dbReference type="PANTHER" id="PTHR43197:SF1">
    <property type="entry name" value="UTP--GLUCOSE-1-PHOSPHATE URIDYLYLTRANSFERASE"/>
    <property type="match status" value="1"/>
</dbReference>
<proteinExistence type="inferred from homology"/>
<dbReference type="RefSeq" id="WP_191839523.1">
    <property type="nucleotide sequence ID" value="NZ_BAAALB010000007.1"/>
</dbReference>
<dbReference type="EC" id="2.7.7.9" evidence="2"/>
<keyword evidence="4 7" id="KW-0548">Nucleotidyltransferase</keyword>
<sequence length="287" mass="31877">MREVKAVIGTAGFGSRFFPYTAAVGKAMLPIGNRPVVDYLVQELAAAGVREIAFVVQPGDDQIRRYFEENARTKRYFEERGWTDKYAPVARLHADLAQVRFTWIEQPQDGRYGSAMPGLAASGFIGDADWFLLSGDDVVLRADGGSDLRDMRLARHRAGAAAAIQVTEVSRARARSYGMVRLRREAGWDALAGMVEKPQPGQEPTLLANISRYLLGPELLDRFARLRPDPHSGEYQTPTAILDIATDHPVLVHRIAGEYHDCGTPDSWLEANLAMRRMTDPHSKADQ</sequence>
<dbReference type="InterPro" id="IPR029044">
    <property type="entry name" value="Nucleotide-diphossugar_trans"/>
</dbReference>
<evidence type="ECO:0000313" key="8">
    <source>
        <dbReference type="Proteomes" id="UP000619293"/>
    </source>
</evidence>
<comment type="similarity">
    <text evidence="1">Belongs to the UDPGP type 2 family.</text>
</comment>
<organism evidence="7 8">
    <name type="scientific">Catellatospora chokoriensis</name>
    <dbReference type="NCBI Taxonomy" id="310353"/>
    <lineage>
        <taxon>Bacteria</taxon>
        <taxon>Bacillati</taxon>
        <taxon>Actinomycetota</taxon>
        <taxon>Actinomycetes</taxon>
        <taxon>Micromonosporales</taxon>
        <taxon>Micromonosporaceae</taxon>
        <taxon>Catellatospora</taxon>
    </lineage>
</organism>
<protein>
    <recommendedName>
        <fullName evidence="2">UTP--glucose-1-phosphate uridylyltransferase</fullName>
        <ecNumber evidence="2">2.7.7.9</ecNumber>
    </recommendedName>
</protein>
<comment type="catalytic activity">
    <reaction evidence="5">
        <text>alpha-D-glucose 1-phosphate + UTP + H(+) = UDP-alpha-D-glucose + diphosphate</text>
        <dbReference type="Rhea" id="RHEA:19889"/>
        <dbReference type="ChEBI" id="CHEBI:15378"/>
        <dbReference type="ChEBI" id="CHEBI:33019"/>
        <dbReference type="ChEBI" id="CHEBI:46398"/>
        <dbReference type="ChEBI" id="CHEBI:58601"/>
        <dbReference type="ChEBI" id="CHEBI:58885"/>
        <dbReference type="EC" id="2.7.7.9"/>
    </reaction>
</comment>
<evidence type="ECO:0000313" key="7">
    <source>
        <dbReference type="EMBL" id="GIF87660.1"/>
    </source>
</evidence>